<reference evidence="2 3" key="1">
    <citation type="submission" date="2022-06" db="EMBL/GenBank/DDBJ databases">
        <title>Genomic Encyclopedia of Archaeal and Bacterial Type Strains, Phase II (KMG-II): from individual species to whole genera.</title>
        <authorList>
            <person name="Goeker M."/>
        </authorList>
    </citation>
    <scope>NUCLEOTIDE SEQUENCE [LARGE SCALE GENOMIC DNA]</scope>
    <source>
        <strain evidence="2 3">DSM 44693</strain>
    </source>
</reference>
<dbReference type="RefSeq" id="WP_253659556.1">
    <property type="nucleotide sequence ID" value="NZ_BAAAJQ010000001.1"/>
</dbReference>
<evidence type="ECO:0000313" key="2">
    <source>
        <dbReference type="EMBL" id="MCP2174500.1"/>
    </source>
</evidence>
<evidence type="ECO:0000259" key="1">
    <source>
        <dbReference type="PROSITE" id="PS51186"/>
    </source>
</evidence>
<dbReference type="PROSITE" id="PS51186">
    <property type="entry name" value="GNAT"/>
    <property type="match status" value="1"/>
</dbReference>
<dbReference type="Pfam" id="PF13420">
    <property type="entry name" value="Acetyltransf_4"/>
    <property type="match status" value="1"/>
</dbReference>
<feature type="domain" description="N-acetyltransferase" evidence="1">
    <location>
        <begin position="3"/>
        <end position="166"/>
    </location>
</feature>
<evidence type="ECO:0000313" key="3">
    <source>
        <dbReference type="Proteomes" id="UP001206895"/>
    </source>
</evidence>
<dbReference type="PANTHER" id="PTHR43072">
    <property type="entry name" value="N-ACETYLTRANSFERASE"/>
    <property type="match status" value="1"/>
</dbReference>
<name>A0ABT1H9T6_9NOCA</name>
<dbReference type="Gene3D" id="3.40.630.30">
    <property type="match status" value="1"/>
</dbReference>
<accession>A0ABT1H9T6</accession>
<comment type="caution">
    <text evidence="2">The sequence shown here is derived from an EMBL/GenBank/DDBJ whole genome shotgun (WGS) entry which is preliminary data.</text>
</comment>
<proteinExistence type="predicted"/>
<dbReference type="Proteomes" id="UP001206895">
    <property type="component" value="Unassembled WGS sequence"/>
</dbReference>
<gene>
    <name evidence="2" type="ORF">LX13_000307</name>
</gene>
<sequence length="168" mass="18953">MTVTLRTATTADCAQIAEIYQHYVEHTVITFDYVSPSAQDWDHKRAGIIDRRRPFLVAVEDTTVLGFAYLAEFRTKQAFDWTTEDTIYLRPDATGRGLGSTLLRALLTDLDPTSVRRIVAVIAVIESDASIALHERAGFVDAGTLRRVGFKHDRWVDCVFMQYDVPEA</sequence>
<dbReference type="SUPFAM" id="SSF55729">
    <property type="entry name" value="Acyl-CoA N-acyltransferases (Nat)"/>
    <property type="match status" value="1"/>
</dbReference>
<protein>
    <submittedName>
        <fullName evidence="2">Phosphinothricin acetyltransferase</fullName>
    </submittedName>
</protein>
<dbReference type="PANTHER" id="PTHR43072:SF8">
    <property type="entry name" value="ACYLTRANSFERASE FABY-RELATED"/>
    <property type="match status" value="1"/>
</dbReference>
<dbReference type="CDD" id="cd04301">
    <property type="entry name" value="NAT_SF"/>
    <property type="match status" value="1"/>
</dbReference>
<dbReference type="EMBL" id="JAMTCJ010000001">
    <property type="protein sequence ID" value="MCP2174500.1"/>
    <property type="molecule type" value="Genomic_DNA"/>
</dbReference>
<dbReference type="InterPro" id="IPR016181">
    <property type="entry name" value="Acyl_CoA_acyltransferase"/>
</dbReference>
<organism evidence="2 3">
    <name type="scientific">Williamsia maris</name>
    <dbReference type="NCBI Taxonomy" id="72806"/>
    <lineage>
        <taxon>Bacteria</taxon>
        <taxon>Bacillati</taxon>
        <taxon>Actinomycetota</taxon>
        <taxon>Actinomycetes</taxon>
        <taxon>Mycobacteriales</taxon>
        <taxon>Nocardiaceae</taxon>
        <taxon>Williamsia</taxon>
    </lineage>
</organism>
<dbReference type="InterPro" id="IPR000182">
    <property type="entry name" value="GNAT_dom"/>
</dbReference>
<keyword evidence="3" id="KW-1185">Reference proteome</keyword>